<gene>
    <name evidence="1" type="ORF">BCD7_0107</name>
</gene>
<dbReference type="Proteomes" id="UP000006298">
    <property type="component" value="Segment"/>
</dbReference>
<dbReference type="GeneID" id="14011626"/>
<dbReference type="RefSeq" id="YP_007005958.1">
    <property type="nucleotide sequence ID" value="NC_019515.1"/>
</dbReference>
<keyword evidence="2" id="KW-1185">Reference proteome</keyword>
<organism evidence="1 2">
    <name type="scientific">Bacillus phage BCD7</name>
    <dbReference type="NCBI Taxonomy" id="1136534"/>
    <lineage>
        <taxon>Viruses</taxon>
        <taxon>Duplodnaviria</taxon>
        <taxon>Heunggongvirae</taxon>
        <taxon>Uroviricota</taxon>
        <taxon>Caudoviricetes</taxon>
        <taxon>Becedseptimavirus</taxon>
        <taxon>Becedseptimavirus BCD7</taxon>
    </lineage>
</organism>
<accession>J9PVA0</accession>
<evidence type="ECO:0000313" key="2">
    <source>
        <dbReference type="Proteomes" id="UP000006298"/>
    </source>
</evidence>
<sequence length="101" mass="11314">MAETTVTPPESFFKNVLDGYLYLKKQIDAVTRAISILEEQGFKENVGEKANATPTIALRQTLAQLEARREIFDQAEVIFSVPLPPEPFLPEMVDTSTQTDL</sequence>
<protein>
    <submittedName>
        <fullName evidence="1">Uncharacterized protein</fullName>
    </submittedName>
</protein>
<reference evidence="1 2" key="1">
    <citation type="submission" date="2011-09" db="EMBL/GenBank/DDBJ databases">
        <title>Complete Genome Sequence of Bacillus cereus Bacteriophage BCD7.</title>
        <authorList>
            <person name="Lee J.-H."/>
            <person name="Shin H."/>
            <person name="Son B."/>
            <person name="Ryu S."/>
        </authorList>
    </citation>
    <scope>NUCLEOTIDE SEQUENCE [LARGE SCALE GENOMIC DNA]</scope>
</reference>
<name>J9PVA0_9CAUD</name>
<dbReference type="KEGG" id="vg:14011626"/>
<evidence type="ECO:0000313" key="1">
    <source>
        <dbReference type="EMBL" id="AEZ50554.1"/>
    </source>
</evidence>
<dbReference type="EMBL" id="JN712910">
    <property type="protein sequence ID" value="AEZ50554.1"/>
    <property type="molecule type" value="Genomic_DNA"/>
</dbReference>
<proteinExistence type="predicted"/>